<evidence type="ECO:0008006" key="6">
    <source>
        <dbReference type="Google" id="ProtNLM"/>
    </source>
</evidence>
<dbReference type="InterPro" id="IPR005754">
    <property type="entry name" value="Sortase"/>
</dbReference>
<keyword evidence="1" id="KW-0378">Hydrolase</keyword>
<dbReference type="Proteomes" id="UP000280759">
    <property type="component" value="Unassembled WGS sequence"/>
</dbReference>
<dbReference type="NCBIfam" id="TIGR01076">
    <property type="entry name" value="sortase_fam"/>
    <property type="match status" value="1"/>
</dbReference>
<feature type="transmembrane region" description="Helical" evidence="3">
    <location>
        <begin position="260"/>
        <end position="281"/>
    </location>
</feature>
<organism evidence="4 5">
    <name type="scientific">Streptococcus canis</name>
    <dbReference type="NCBI Taxonomy" id="1329"/>
    <lineage>
        <taxon>Bacteria</taxon>
        <taxon>Bacillati</taxon>
        <taxon>Bacillota</taxon>
        <taxon>Bacilli</taxon>
        <taxon>Lactobacillales</taxon>
        <taxon>Streptococcaceae</taxon>
        <taxon>Streptococcus</taxon>
    </lineage>
</organism>
<dbReference type="GO" id="GO:0016787">
    <property type="term" value="F:hydrolase activity"/>
    <property type="evidence" value="ECO:0007669"/>
    <property type="project" value="UniProtKB-KW"/>
</dbReference>
<dbReference type="InterPro" id="IPR023365">
    <property type="entry name" value="Sortase_dom-sf"/>
</dbReference>
<feature type="active site" description="Acyl-thioester intermediate" evidence="2">
    <location>
        <position position="205"/>
    </location>
</feature>
<dbReference type="EMBL" id="UXEP01000001">
    <property type="protein sequence ID" value="VDC41552.1"/>
    <property type="molecule type" value="Genomic_DNA"/>
</dbReference>
<evidence type="ECO:0000313" key="5">
    <source>
        <dbReference type="Proteomes" id="UP000280759"/>
    </source>
</evidence>
<dbReference type="Pfam" id="PF04203">
    <property type="entry name" value="Sortase"/>
    <property type="match status" value="1"/>
</dbReference>
<keyword evidence="3" id="KW-0812">Transmembrane</keyword>
<evidence type="ECO:0000256" key="2">
    <source>
        <dbReference type="PIRSR" id="PIRSR605754-1"/>
    </source>
</evidence>
<dbReference type="AlphaFoldDB" id="A0A3P5XZ92"/>
<sequence length="288" mass="33453">MSKSYRKAIGYLLMCLALLVPIFCFGQIVNQSLNKESKYHAYRETVKSVNLQIKTKKIDRYNQKLNQEQNIVDPFLGEKYHVNYGILDSQDAIYGYLAIPSLDLLEPVYLGADDRHLLLGLAHVDGTSLPSNELTQRSVIAGHRGYPSKVFFRYINRLKKGDLLYFNDGKETFAYRMIDSEIILPSEWEKLNPKKGQNLLTLISCDPIPLYNKRLLVNFERTEAISSQKRTRKEVNKPTNKDILLTSLKTTKSRVTKSIWLFKTIFISSIILLLFTIYRLIRYLFIKR</sequence>
<dbReference type="RefSeq" id="WP_125073610.1">
    <property type="nucleotide sequence ID" value="NZ_CP053792.1"/>
</dbReference>
<evidence type="ECO:0000313" key="4">
    <source>
        <dbReference type="EMBL" id="VDC41552.1"/>
    </source>
</evidence>
<reference evidence="4 5" key="1">
    <citation type="submission" date="2018-10" db="EMBL/GenBank/DDBJ databases">
        <authorList>
            <consortium name="Molecular Microbiology and Infection Unit (UMMI)"/>
            <person name="Machado M."/>
        </authorList>
    </citation>
    <scope>NUCLEOTIDE SEQUENCE [LARGE SCALE GENOMIC DNA]</scope>
    <source>
        <strain evidence="4">FMV2238.02</strain>
    </source>
</reference>
<keyword evidence="3" id="KW-0472">Membrane</keyword>
<protein>
    <recommendedName>
        <fullName evidence="6">Class C sortase</fullName>
    </recommendedName>
</protein>
<accession>A0A3P5XZ92</accession>
<dbReference type="Gene3D" id="2.40.260.10">
    <property type="entry name" value="Sortase"/>
    <property type="match status" value="1"/>
</dbReference>
<evidence type="ECO:0000256" key="3">
    <source>
        <dbReference type="SAM" id="Phobius"/>
    </source>
</evidence>
<gene>
    <name evidence="4" type="ORF">FMV2238Y02_00390</name>
</gene>
<dbReference type="SUPFAM" id="SSF63817">
    <property type="entry name" value="Sortase"/>
    <property type="match status" value="1"/>
</dbReference>
<name>A0A3P5XZ92_STRCB</name>
<dbReference type="CDD" id="cd05827">
    <property type="entry name" value="Sortase_C"/>
    <property type="match status" value="1"/>
</dbReference>
<keyword evidence="5" id="KW-1185">Reference proteome</keyword>
<proteinExistence type="predicted"/>
<dbReference type="InterPro" id="IPR042002">
    <property type="entry name" value="Sortase_C"/>
</dbReference>
<keyword evidence="3" id="KW-1133">Transmembrane helix</keyword>
<feature type="active site" description="Proton donor/acceptor" evidence="2">
    <location>
        <position position="143"/>
    </location>
</feature>
<evidence type="ECO:0000256" key="1">
    <source>
        <dbReference type="ARBA" id="ARBA00022801"/>
    </source>
</evidence>